<feature type="compositionally biased region" description="Pro residues" evidence="1">
    <location>
        <begin position="433"/>
        <end position="445"/>
    </location>
</feature>
<protein>
    <submittedName>
        <fullName evidence="2">Uncharacterized protein</fullName>
    </submittedName>
</protein>
<dbReference type="InParanoid" id="A0A517SD31"/>
<feature type="region of interest" description="Disordered" evidence="1">
    <location>
        <begin position="51"/>
        <end position="90"/>
    </location>
</feature>
<proteinExistence type="predicted"/>
<dbReference type="Proteomes" id="UP000315700">
    <property type="component" value="Chromosome"/>
</dbReference>
<dbReference type="PANTHER" id="PTHR46345:SF8">
    <property type="entry name" value="FORMIN 3, ISOFORM B"/>
    <property type="match status" value="1"/>
</dbReference>
<gene>
    <name evidence="2" type="ORF">Pan44_20580</name>
</gene>
<reference evidence="2 3" key="1">
    <citation type="submission" date="2019-02" db="EMBL/GenBank/DDBJ databases">
        <title>Deep-cultivation of Planctomycetes and their phenomic and genomic characterization uncovers novel biology.</title>
        <authorList>
            <person name="Wiegand S."/>
            <person name="Jogler M."/>
            <person name="Boedeker C."/>
            <person name="Pinto D."/>
            <person name="Vollmers J."/>
            <person name="Rivas-Marin E."/>
            <person name="Kohn T."/>
            <person name="Peeters S.H."/>
            <person name="Heuer A."/>
            <person name="Rast P."/>
            <person name="Oberbeckmann S."/>
            <person name="Bunk B."/>
            <person name="Jeske O."/>
            <person name="Meyerdierks A."/>
            <person name="Storesund J.E."/>
            <person name="Kallscheuer N."/>
            <person name="Luecker S."/>
            <person name="Lage O.M."/>
            <person name="Pohl T."/>
            <person name="Merkel B.J."/>
            <person name="Hornburger P."/>
            <person name="Mueller R.-W."/>
            <person name="Bruemmer F."/>
            <person name="Labrenz M."/>
            <person name="Spormann A.M."/>
            <person name="Op den Camp H."/>
            <person name="Overmann J."/>
            <person name="Amann R."/>
            <person name="Jetten M.S.M."/>
            <person name="Mascher T."/>
            <person name="Medema M.H."/>
            <person name="Devos D.P."/>
            <person name="Kaster A.-K."/>
            <person name="Ovreas L."/>
            <person name="Rohde M."/>
            <person name="Galperin M.Y."/>
            <person name="Jogler C."/>
        </authorList>
    </citation>
    <scope>NUCLEOTIDE SEQUENCE [LARGE SCALE GENOMIC DNA]</scope>
    <source>
        <strain evidence="2 3">Pan44</strain>
    </source>
</reference>
<dbReference type="RefSeq" id="WP_145029730.1">
    <property type="nucleotide sequence ID" value="NZ_CP036271.1"/>
</dbReference>
<dbReference type="KEGG" id="ccos:Pan44_20580"/>
<sequence>MTRKLSSSRTVRWLGGLSVLFSVATAAVVLRGQEEDINPIGILFRRRDARNAKQDEKEKTPPGQLPSDVPKAPPAQFSQQKQAPAATPAVQNADPLMKYVDEALRLSQRRLLVAESANGNPNSPWQIMHGVLALRHNLELRTPRGTVNALGWLSRNPMFRGEAWFEATRFGGRAHPFSVPYHFEGHVNQFLSLLTMSNLPLDHKFGVAGGKGYVTMAEMVRHAQMMVNANEEISWTLWFLTHYLEPDAVWTNHNGERWGMEKLVAMQTGQNVTTAPCGGTHGLFALAYARNSYLQKHGKVTGTWLQADQKIQRYIAEASSGMNADGSFSSAFFREPKQHTDDPTDRLKSSGHMLEWLMMAVPQQDLKQNWVRYGVYRVAVDLIQFSNQEIDPGPLYHAVHAITLYRERVTPKQITPQNPRPLESELARTPKPQTAPPAAAPPKPTIDPKSVAATPSNPPPPRPVAEAPPGETKVVMAPANTPAPVPMPTAIPTPPPGSTAEPKVAVDTPKPIPSNQSASPVPMPEEPRVAANTPDKVESLVLPTLPAPGSGPSDPKRPPSALPIDKPVGLAATPPNPTPIDTPAATDEKPPVVPEVTVGALPVPPLPTFEISKGTKKKGSKPDAADELAPRPTTVSSPTPIVLPPLPLDPIDSSAAAEASK</sequence>
<name>A0A517SD31_9PLAN</name>
<accession>A0A517SD31</accession>
<organism evidence="2 3">
    <name type="scientific">Caulifigura coniformis</name>
    <dbReference type="NCBI Taxonomy" id="2527983"/>
    <lineage>
        <taxon>Bacteria</taxon>
        <taxon>Pseudomonadati</taxon>
        <taxon>Planctomycetota</taxon>
        <taxon>Planctomycetia</taxon>
        <taxon>Planctomycetales</taxon>
        <taxon>Planctomycetaceae</taxon>
        <taxon>Caulifigura</taxon>
    </lineage>
</organism>
<dbReference type="OrthoDB" id="228501at2"/>
<feature type="compositionally biased region" description="Pro residues" evidence="1">
    <location>
        <begin position="481"/>
        <end position="497"/>
    </location>
</feature>
<feature type="region of interest" description="Disordered" evidence="1">
    <location>
        <begin position="410"/>
        <end position="661"/>
    </location>
</feature>
<evidence type="ECO:0000313" key="2">
    <source>
        <dbReference type="EMBL" id="QDT54031.1"/>
    </source>
</evidence>
<dbReference type="EMBL" id="CP036271">
    <property type="protein sequence ID" value="QDT54031.1"/>
    <property type="molecule type" value="Genomic_DNA"/>
</dbReference>
<dbReference type="AlphaFoldDB" id="A0A517SD31"/>
<evidence type="ECO:0000256" key="1">
    <source>
        <dbReference type="SAM" id="MobiDB-lite"/>
    </source>
</evidence>
<evidence type="ECO:0000313" key="3">
    <source>
        <dbReference type="Proteomes" id="UP000315700"/>
    </source>
</evidence>
<dbReference type="PANTHER" id="PTHR46345">
    <property type="entry name" value="INVERTED FORMIN-2"/>
    <property type="match status" value="1"/>
</dbReference>
<feature type="compositionally biased region" description="Basic and acidic residues" evidence="1">
    <location>
        <begin position="51"/>
        <end position="60"/>
    </location>
</feature>
<keyword evidence="3" id="KW-1185">Reference proteome</keyword>